<name>A0A3B0XD08_9ZZZZ</name>
<feature type="compositionally biased region" description="Basic and acidic residues" evidence="8">
    <location>
        <begin position="504"/>
        <end position="523"/>
    </location>
</feature>
<sequence length="540" mass="59259">MSPIAQLAHFHGGLKLQSHKTLSTASPVVKARLPEQLILPLQQHIGIAAKPLVNIGDHVLKGQMLAEACGEISAPIHAPTSGEIVDINEYPAPHPSGLNALCIVLNSDGKDTWCERHPLKPSPDGRHYTESPAELRQRVYQAGIVGLGGATFPTSVKLNPGEQAHIDTLILNGAECEPYISCDDMLMREYGEEVISGCELIQYIVSARQCLIAIEDNKPRAIEALRTALKKNPSGTIDVVAIPTIYPTGGEKQLVKVVTQQEIPSDGLPSDIGVLVQNVATAVAVHNAIHLGEPLISRIVSVTGEGIRQPQNMLVLVGTPMSELIAQSAGYHEQASKLIMGGPMMGFCLPTDELPVTRACNCLLVENTPEQTPATLPCIRCGACSQVCPAQLLPQQLFWHASSKNFDMVQDYHLFDCIECGCCTYVCPSQIPLVQYYRFAKTEIWNQERERIRSDHARIRHDFRQARLAREKKEREEKLRLKKELLEKKKQMESTAENSGEAEANPRKAAIEAAMKRVQEKKAMQSASQSATPSPQKQQP</sequence>
<evidence type="ECO:0000256" key="7">
    <source>
        <dbReference type="ARBA" id="ARBA00023014"/>
    </source>
</evidence>
<dbReference type="InterPro" id="IPR019554">
    <property type="entry name" value="Soluble_ligand-bd"/>
</dbReference>
<evidence type="ECO:0000256" key="1">
    <source>
        <dbReference type="ARBA" id="ARBA00022448"/>
    </source>
</evidence>
<dbReference type="GO" id="GO:0016020">
    <property type="term" value="C:membrane"/>
    <property type="evidence" value="ECO:0007669"/>
    <property type="project" value="InterPro"/>
</dbReference>
<dbReference type="PROSITE" id="PS51379">
    <property type="entry name" value="4FE4S_FER_2"/>
    <property type="match status" value="2"/>
</dbReference>
<organism evidence="10">
    <name type="scientific">hydrothermal vent metagenome</name>
    <dbReference type="NCBI Taxonomy" id="652676"/>
    <lineage>
        <taxon>unclassified sequences</taxon>
        <taxon>metagenomes</taxon>
        <taxon>ecological metagenomes</taxon>
    </lineage>
</organism>
<dbReference type="PANTHER" id="PTHR43034:SF2">
    <property type="entry name" value="ION-TRANSLOCATING OXIDOREDUCTASE COMPLEX SUBUNIT C"/>
    <property type="match status" value="1"/>
</dbReference>
<evidence type="ECO:0000256" key="8">
    <source>
        <dbReference type="SAM" id="MobiDB-lite"/>
    </source>
</evidence>
<reference evidence="10" key="1">
    <citation type="submission" date="2018-06" db="EMBL/GenBank/DDBJ databases">
        <authorList>
            <person name="Zhirakovskaya E."/>
        </authorList>
    </citation>
    <scope>NUCLEOTIDE SEQUENCE</scope>
</reference>
<feature type="compositionally biased region" description="Low complexity" evidence="8">
    <location>
        <begin position="524"/>
        <end position="540"/>
    </location>
</feature>
<dbReference type="Pfam" id="PF13375">
    <property type="entry name" value="RnfC_N"/>
    <property type="match status" value="1"/>
</dbReference>
<keyword evidence="5" id="KW-0249">Electron transport</keyword>
<feature type="domain" description="4Fe-4S ferredoxin-type" evidence="9">
    <location>
        <begin position="367"/>
        <end position="398"/>
    </location>
</feature>
<evidence type="ECO:0000256" key="3">
    <source>
        <dbReference type="ARBA" id="ARBA00022723"/>
    </source>
</evidence>
<evidence type="ECO:0000259" key="9">
    <source>
        <dbReference type="PROSITE" id="PS51379"/>
    </source>
</evidence>
<keyword evidence="4" id="KW-0677">Repeat</keyword>
<evidence type="ECO:0000256" key="4">
    <source>
        <dbReference type="ARBA" id="ARBA00022737"/>
    </source>
</evidence>
<dbReference type="AlphaFoldDB" id="A0A3B0XD08"/>
<dbReference type="EMBL" id="UOFG01000134">
    <property type="protein sequence ID" value="VAW60937.1"/>
    <property type="molecule type" value="Genomic_DNA"/>
</dbReference>
<dbReference type="PANTHER" id="PTHR43034">
    <property type="entry name" value="ION-TRANSLOCATING OXIDOREDUCTASE COMPLEX SUBUNIT C"/>
    <property type="match status" value="1"/>
</dbReference>
<dbReference type="Pfam" id="PF10531">
    <property type="entry name" value="SLBB"/>
    <property type="match status" value="1"/>
</dbReference>
<keyword evidence="6" id="KW-0408">Iron</keyword>
<keyword evidence="3" id="KW-0479">Metal-binding</keyword>
<dbReference type="InterPro" id="IPR011538">
    <property type="entry name" value="Nuo51_FMN-bd"/>
</dbReference>
<proteinExistence type="inferred from homology"/>
<dbReference type="Gene3D" id="3.30.70.20">
    <property type="match status" value="1"/>
</dbReference>
<dbReference type="SUPFAM" id="SSF46548">
    <property type="entry name" value="alpha-helical ferredoxin"/>
    <property type="match status" value="1"/>
</dbReference>
<dbReference type="Gene3D" id="3.40.50.11540">
    <property type="entry name" value="NADH-ubiquinone oxidoreductase 51kDa subunit"/>
    <property type="match status" value="1"/>
</dbReference>
<dbReference type="InterPro" id="IPR017900">
    <property type="entry name" value="4Fe4S_Fe_S_CS"/>
</dbReference>
<dbReference type="InterPro" id="IPR026902">
    <property type="entry name" value="RnfC_N"/>
</dbReference>
<keyword evidence="1" id="KW-0813">Transport</keyword>
<evidence type="ECO:0000256" key="6">
    <source>
        <dbReference type="ARBA" id="ARBA00023004"/>
    </source>
</evidence>
<dbReference type="SUPFAM" id="SSF142019">
    <property type="entry name" value="Nqo1 FMN-binding domain-like"/>
    <property type="match status" value="1"/>
</dbReference>
<gene>
    <name evidence="10" type="ORF">MNBD_GAMMA11-440</name>
</gene>
<dbReference type="NCBIfam" id="TIGR01945">
    <property type="entry name" value="rnfC"/>
    <property type="match status" value="1"/>
</dbReference>
<keyword evidence="7" id="KW-0411">Iron-sulfur</keyword>
<feature type="domain" description="4Fe-4S ferredoxin-type" evidence="9">
    <location>
        <begin position="406"/>
        <end position="437"/>
    </location>
</feature>
<dbReference type="HAMAP" id="MF_00461">
    <property type="entry name" value="RsxC_RnfC"/>
    <property type="match status" value="1"/>
</dbReference>
<dbReference type="InterPro" id="IPR010208">
    <property type="entry name" value="Ion_transpt_RnfC/RsxC"/>
</dbReference>
<dbReference type="GO" id="GO:0046872">
    <property type="term" value="F:metal ion binding"/>
    <property type="evidence" value="ECO:0007669"/>
    <property type="project" value="UniProtKB-KW"/>
</dbReference>
<dbReference type="InterPro" id="IPR017896">
    <property type="entry name" value="4Fe4S_Fe-S-bd"/>
</dbReference>
<protein>
    <submittedName>
        <fullName evidence="10">Electron transport complex protein RnfC</fullName>
    </submittedName>
</protein>
<dbReference type="NCBIfam" id="NF003454">
    <property type="entry name" value="PRK05035.1"/>
    <property type="match status" value="1"/>
</dbReference>
<dbReference type="InterPro" id="IPR037225">
    <property type="entry name" value="Nuo51_FMN-bd_sf"/>
</dbReference>
<feature type="region of interest" description="Disordered" evidence="8">
    <location>
        <begin position="488"/>
        <end position="540"/>
    </location>
</feature>
<dbReference type="Pfam" id="PF12838">
    <property type="entry name" value="Fer4_7"/>
    <property type="match status" value="1"/>
</dbReference>
<keyword evidence="2" id="KW-0004">4Fe-4S</keyword>
<accession>A0A3B0XD08</accession>
<dbReference type="Pfam" id="PF01512">
    <property type="entry name" value="Complex1_51K"/>
    <property type="match status" value="1"/>
</dbReference>
<evidence type="ECO:0000256" key="5">
    <source>
        <dbReference type="ARBA" id="ARBA00022982"/>
    </source>
</evidence>
<evidence type="ECO:0000313" key="10">
    <source>
        <dbReference type="EMBL" id="VAW60937.1"/>
    </source>
</evidence>
<dbReference type="PROSITE" id="PS00198">
    <property type="entry name" value="4FE4S_FER_1"/>
    <property type="match status" value="1"/>
</dbReference>
<dbReference type="GO" id="GO:0051539">
    <property type="term" value="F:4 iron, 4 sulfur cluster binding"/>
    <property type="evidence" value="ECO:0007669"/>
    <property type="project" value="UniProtKB-KW"/>
</dbReference>
<evidence type="ECO:0000256" key="2">
    <source>
        <dbReference type="ARBA" id="ARBA00022485"/>
    </source>
</evidence>
<dbReference type="GO" id="GO:0009055">
    <property type="term" value="F:electron transfer activity"/>
    <property type="evidence" value="ECO:0007669"/>
    <property type="project" value="InterPro"/>
</dbReference>